<feature type="region of interest" description="Disordered" evidence="1">
    <location>
        <begin position="63"/>
        <end position="89"/>
    </location>
</feature>
<dbReference type="Proteomes" id="UP001150266">
    <property type="component" value="Unassembled WGS sequence"/>
</dbReference>
<comment type="caution">
    <text evidence="2">The sequence shown here is derived from an EMBL/GenBank/DDBJ whole genome shotgun (WGS) entry which is preliminary data.</text>
</comment>
<keyword evidence="3" id="KW-1185">Reference proteome</keyword>
<dbReference type="OrthoDB" id="9999611at2759"/>
<sequence length="89" mass="10011">MSYNNKENSSPNKTTGQFHSLKGNAVETVGNEYNNALTQGYAEGTVDRAGGYKDSVLSAIKDDKSQQTARNWRHDQGQTQQEFNRRAWI</sequence>
<accession>A0A9W9DXA0</accession>
<evidence type="ECO:0000313" key="3">
    <source>
        <dbReference type="Proteomes" id="UP001150266"/>
    </source>
</evidence>
<reference evidence="2" key="1">
    <citation type="submission" date="2022-08" db="EMBL/GenBank/DDBJ databases">
        <title>A Global Phylogenomic Analysis of the Shiitake Genus Lentinula.</title>
        <authorList>
            <consortium name="DOE Joint Genome Institute"/>
            <person name="Sierra-Patev S."/>
            <person name="Min B."/>
            <person name="Naranjo-Ortiz M."/>
            <person name="Looney B."/>
            <person name="Konkel Z."/>
            <person name="Slot J.C."/>
            <person name="Sakamoto Y."/>
            <person name="Steenwyk J.L."/>
            <person name="Rokas A."/>
            <person name="Carro J."/>
            <person name="Camarero S."/>
            <person name="Ferreira P."/>
            <person name="Molpeceres G."/>
            <person name="Ruiz-Duenas F.J."/>
            <person name="Serrano A."/>
            <person name="Henrissat B."/>
            <person name="Drula E."/>
            <person name="Hughes K.W."/>
            <person name="Mata J.L."/>
            <person name="Ishikawa N.K."/>
            <person name="Vargas-Isla R."/>
            <person name="Ushijima S."/>
            <person name="Smith C.A."/>
            <person name="Ahrendt S."/>
            <person name="Andreopoulos W."/>
            <person name="He G."/>
            <person name="Labutti K."/>
            <person name="Lipzen A."/>
            <person name="Ng V."/>
            <person name="Riley R."/>
            <person name="Sandor L."/>
            <person name="Barry K."/>
            <person name="Martinez A.T."/>
            <person name="Xiao Y."/>
            <person name="Gibbons J.G."/>
            <person name="Terashima K."/>
            <person name="Grigoriev I.V."/>
            <person name="Hibbett D.S."/>
        </authorList>
    </citation>
    <scope>NUCLEOTIDE SEQUENCE</scope>
    <source>
        <strain evidence="2">JLM2183</strain>
    </source>
</reference>
<dbReference type="EMBL" id="JAOTPV010000001">
    <property type="protein sequence ID" value="KAJ4490254.1"/>
    <property type="molecule type" value="Genomic_DNA"/>
</dbReference>
<dbReference type="PANTHER" id="PTHR40460:SF1">
    <property type="entry name" value="CSBD-LIKE DOMAIN-CONTAINING PROTEIN"/>
    <property type="match status" value="1"/>
</dbReference>
<evidence type="ECO:0000313" key="2">
    <source>
        <dbReference type="EMBL" id="KAJ4490254.1"/>
    </source>
</evidence>
<dbReference type="AlphaFoldDB" id="A0A9W9DXA0"/>
<dbReference type="PANTHER" id="PTHR40460">
    <property type="entry name" value="CHROMOSOME 1, WHOLE GENOME SHOTGUN SEQUENCE"/>
    <property type="match status" value="1"/>
</dbReference>
<protein>
    <submittedName>
        <fullName evidence="2">Mismatched base pair and cruciform DNA recognition protein</fullName>
    </submittedName>
</protein>
<name>A0A9W9DXA0_9AGAR</name>
<organism evidence="2 3">
    <name type="scientific">Lentinula aciculospora</name>
    <dbReference type="NCBI Taxonomy" id="153920"/>
    <lineage>
        <taxon>Eukaryota</taxon>
        <taxon>Fungi</taxon>
        <taxon>Dikarya</taxon>
        <taxon>Basidiomycota</taxon>
        <taxon>Agaricomycotina</taxon>
        <taxon>Agaricomycetes</taxon>
        <taxon>Agaricomycetidae</taxon>
        <taxon>Agaricales</taxon>
        <taxon>Marasmiineae</taxon>
        <taxon>Omphalotaceae</taxon>
        <taxon>Lentinula</taxon>
    </lineage>
</organism>
<evidence type="ECO:0000256" key="1">
    <source>
        <dbReference type="SAM" id="MobiDB-lite"/>
    </source>
</evidence>
<proteinExistence type="predicted"/>
<gene>
    <name evidence="2" type="ORF">J3R30DRAFT_3693822</name>
</gene>